<name>A0A8T1UFG6_9STRA</name>
<feature type="chain" id="PRO_5035869438" description="Secreted protein" evidence="1">
    <location>
        <begin position="31"/>
        <end position="171"/>
    </location>
</feature>
<accession>A0A8T1UFG6</accession>
<protein>
    <recommendedName>
        <fullName evidence="4">Secreted protein</fullName>
    </recommendedName>
</protein>
<proteinExistence type="predicted"/>
<sequence>MHDRQPHTLLLSLLLLLLLLLLLGLHLAGSRRGAVGRIRGRGGRALAGVTTAVGVVSELEAARVALDRRTEALGALGPLVAHAGLVEKERERGGKSIGRGDLCRWTNTRMSGHGDNNTRGDGGHVGETLYRAQVSAVAACVRTGPFLYARTNADCDRCFLPPRVQTTCLTI</sequence>
<evidence type="ECO:0008006" key="4">
    <source>
        <dbReference type="Google" id="ProtNLM"/>
    </source>
</evidence>
<evidence type="ECO:0000313" key="2">
    <source>
        <dbReference type="EMBL" id="KAG6958630.1"/>
    </source>
</evidence>
<dbReference type="Proteomes" id="UP000688947">
    <property type="component" value="Unassembled WGS sequence"/>
</dbReference>
<evidence type="ECO:0000313" key="3">
    <source>
        <dbReference type="Proteomes" id="UP000688947"/>
    </source>
</evidence>
<evidence type="ECO:0000256" key="1">
    <source>
        <dbReference type="SAM" id="SignalP"/>
    </source>
</evidence>
<reference evidence="2" key="1">
    <citation type="submission" date="2021-01" db="EMBL/GenBank/DDBJ databases">
        <title>Phytophthora aleatoria, a newly-described species from Pinus radiata is distinct from Phytophthora cactorum isolates based on comparative genomics.</title>
        <authorList>
            <person name="Mcdougal R."/>
            <person name="Panda P."/>
            <person name="Williams N."/>
            <person name="Studholme D.J."/>
        </authorList>
    </citation>
    <scope>NUCLEOTIDE SEQUENCE</scope>
    <source>
        <strain evidence="2">NZFS 3830</strain>
    </source>
</reference>
<comment type="caution">
    <text evidence="2">The sequence shown here is derived from an EMBL/GenBank/DDBJ whole genome shotgun (WGS) entry which is preliminary data.</text>
</comment>
<dbReference type="AlphaFoldDB" id="A0A8T1UFG6"/>
<gene>
    <name evidence="2" type="ORF">JG687_00009278</name>
</gene>
<keyword evidence="1" id="KW-0732">Signal</keyword>
<feature type="signal peptide" evidence="1">
    <location>
        <begin position="1"/>
        <end position="30"/>
    </location>
</feature>
<dbReference type="EMBL" id="JAENGZ010000477">
    <property type="protein sequence ID" value="KAG6958630.1"/>
    <property type="molecule type" value="Genomic_DNA"/>
</dbReference>
<organism evidence="2 3">
    <name type="scientific">Phytophthora cactorum</name>
    <dbReference type="NCBI Taxonomy" id="29920"/>
    <lineage>
        <taxon>Eukaryota</taxon>
        <taxon>Sar</taxon>
        <taxon>Stramenopiles</taxon>
        <taxon>Oomycota</taxon>
        <taxon>Peronosporomycetes</taxon>
        <taxon>Peronosporales</taxon>
        <taxon>Peronosporaceae</taxon>
        <taxon>Phytophthora</taxon>
    </lineage>
</organism>